<dbReference type="InterPro" id="IPR007459">
    <property type="entry name" value="DNA_pol3_chi"/>
</dbReference>
<dbReference type="GO" id="GO:0032298">
    <property type="term" value="P:positive regulation of DNA-templated DNA replication initiation"/>
    <property type="evidence" value="ECO:0007669"/>
    <property type="project" value="TreeGrafter"/>
</dbReference>
<evidence type="ECO:0000313" key="1">
    <source>
        <dbReference type="EMBL" id="ODR94781.1"/>
    </source>
</evidence>
<proteinExistence type="predicted"/>
<dbReference type="GO" id="GO:0003677">
    <property type="term" value="F:DNA binding"/>
    <property type="evidence" value="ECO:0007669"/>
    <property type="project" value="InterPro"/>
</dbReference>
<accession>A0A1E3VNA1</accession>
<dbReference type="InterPro" id="IPR036768">
    <property type="entry name" value="PolIII_chi_sf"/>
</dbReference>
<dbReference type="NCBIfam" id="NF004347">
    <property type="entry name" value="PRK05728.1-4"/>
    <property type="match status" value="1"/>
</dbReference>
<keyword evidence="2" id="KW-1185">Reference proteome</keyword>
<dbReference type="Pfam" id="PF04364">
    <property type="entry name" value="DNA_pol3_chi"/>
    <property type="match status" value="1"/>
</dbReference>
<dbReference type="OrthoDB" id="9795973at2"/>
<dbReference type="GO" id="GO:0003887">
    <property type="term" value="F:DNA-directed DNA polymerase activity"/>
    <property type="evidence" value="ECO:0007669"/>
    <property type="project" value="InterPro"/>
</dbReference>
<dbReference type="GO" id="GO:0006260">
    <property type="term" value="P:DNA replication"/>
    <property type="evidence" value="ECO:0007669"/>
    <property type="project" value="InterPro"/>
</dbReference>
<organism evidence="1 2">
    <name type="scientific">Methyloceanibacter superfactus</name>
    <dbReference type="NCBI Taxonomy" id="1774969"/>
    <lineage>
        <taxon>Bacteria</taxon>
        <taxon>Pseudomonadati</taxon>
        <taxon>Pseudomonadota</taxon>
        <taxon>Alphaproteobacteria</taxon>
        <taxon>Hyphomicrobiales</taxon>
        <taxon>Hyphomicrobiaceae</taxon>
        <taxon>Methyloceanibacter</taxon>
    </lineage>
</organism>
<dbReference type="SUPFAM" id="SSF102400">
    <property type="entry name" value="DNA polymerase III chi subunit"/>
    <property type="match status" value="1"/>
</dbReference>
<dbReference type="PANTHER" id="PTHR38767:SF1">
    <property type="entry name" value="DNA POLYMERASE III SUBUNIT CHI"/>
    <property type="match status" value="1"/>
</dbReference>
<dbReference type="STRING" id="1774969.AUC69_02875"/>
<evidence type="ECO:0000313" key="2">
    <source>
        <dbReference type="Proteomes" id="UP000094472"/>
    </source>
</evidence>
<comment type="caution">
    <text evidence="1">The sequence shown here is derived from an EMBL/GenBank/DDBJ whole genome shotgun (WGS) entry which is preliminary data.</text>
</comment>
<sequence>MSGETEVYFYHLENRTLDQVLPGLLERSLARGWRAAVQAASKERVEALNTLLWTYREDSFLPHGAASDGTPAAQPVYLTDEEDNPNEAAVRFLVDGATLADASAYTRVVHLLDGRDPDAVAQARAVWTAAKEQGYAVSYWQQDDEGRWQQKA</sequence>
<dbReference type="Proteomes" id="UP000094472">
    <property type="component" value="Unassembled WGS sequence"/>
</dbReference>
<dbReference type="EMBL" id="LPWF01000035">
    <property type="protein sequence ID" value="ODR94781.1"/>
    <property type="molecule type" value="Genomic_DNA"/>
</dbReference>
<dbReference type="AlphaFoldDB" id="A0A1E3VNA1"/>
<gene>
    <name evidence="1" type="ORF">AUC69_02875</name>
</gene>
<reference evidence="1 2" key="1">
    <citation type="journal article" date="2016" name="Environ. Microbiol.">
        <title>New Methyloceanibacter diversity from North Sea sediments includes methanotroph containing solely the soluble methane monooxygenase.</title>
        <authorList>
            <person name="Vekeman B."/>
            <person name="Kerckhof F.M."/>
            <person name="Cremers G."/>
            <person name="de Vos P."/>
            <person name="Vandamme P."/>
            <person name="Boon N."/>
            <person name="Op den Camp H.J."/>
            <person name="Heylen K."/>
        </authorList>
    </citation>
    <scope>NUCLEOTIDE SEQUENCE [LARGE SCALE GENOMIC DNA]</scope>
    <source>
        <strain evidence="1 2">R-67175</strain>
    </source>
</reference>
<dbReference type="Gene3D" id="3.40.50.10110">
    <property type="entry name" value="DNA polymerase III subunit chi"/>
    <property type="match status" value="1"/>
</dbReference>
<protein>
    <submittedName>
        <fullName evidence="1">DNA polymerase III subunit chi</fullName>
    </submittedName>
</protein>
<dbReference type="RefSeq" id="WP_069442720.1">
    <property type="nucleotide sequence ID" value="NZ_LPWF01000035.1"/>
</dbReference>
<dbReference type="PANTHER" id="PTHR38767">
    <property type="entry name" value="DNA POLYMERASE III SUBUNIT CHI"/>
    <property type="match status" value="1"/>
</dbReference>
<name>A0A1E3VNA1_9HYPH</name>